<evidence type="ECO:0000259" key="15">
    <source>
        <dbReference type="PROSITE" id="PS50011"/>
    </source>
</evidence>
<comment type="catalytic activity">
    <reaction evidence="13">
        <text>L-seryl-[protein] + ATP = O-phospho-L-seryl-[protein] + ADP + H(+)</text>
        <dbReference type="Rhea" id="RHEA:17989"/>
        <dbReference type="Rhea" id="RHEA-COMP:9863"/>
        <dbReference type="Rhea" id="RHEA-COMP:11604"/>
        <dbReference type="ChEBI" id="CHEBI:15378"/>
        <dbReference type="ChEBI" id="CHEBI:29999"/>
        <dbReference type="ChEBI" id="CHEBI:30616"/>
        <dbReference type="ChEBI" id="CHEBI:83421"/>
        <dbReference type="ChEBI" id="CHEBI:456216"/>
        <dbReference type="EC" id="2.7.11.1"/>
    </reaction>
</comment>
<dbReference type="PROSITE" id="PS00109">
    <property type="entry name" value="PROTEIN_KINASE_TYR"/>
    <property type="match status" value="1"/>
</dbReference>
<protein>
    <recommendedName>
        <fullName evidence="5">EKC/KEOPS complex subunit BUD32</fullName>
        <ecNumber evidence="3">2.7.11.1</ecNumber>
    </recommendedName>
    <alternativeName>
        <fullName evidence="10 11">Atypical Serine/threonine protein kinase BUD32</fullName>
    </alternativeName>
    <alternativeName>
        <fullName evidence="4">EKC/KEOPS complex subunit bud32</fullName>
    </alternativeName>
</protein>
<keyword evidence="7" id="KW-0547">Nucleotide-binding</keyword>
<dbReference type="InterPro" id="IPR011009">
    <property type="entry name" value="Kinase-like_dom_sf"/>
</dbReference>
<keyword evidence="9" id="KW-0067">ATP-binding</keyword>
<comment type="function">
    <text evidence="1">Component of the EKC/KEOPS complex that is required for the formation of a threonylcarbamoyl group on adenosine at position 37 (t(6)A37) in tRNAs that read codons beginning with adenine. The complex is probably involved in the transfer of the threonylcarbamoyl moiety of threonylcarbamoyl-AMP (TC-AMP) to the N6 group of A37. BUD32 has ATPase activity in the context of the EKC/KEOPS complex and likely plays a supporting role to the catalytic subunit KAE1. The EKC/KEOPS complex also promotes both telomere uncapping and telomere elongation. The complex is required for efficient recruitment of transcriptional coactivators.</text>
</comment>
<feature type="signal peptide" evidence="14">
    <location>
        <begin position="1"/>
        <end position="26"/>
    </location>
</feature>
<comment type="catalytic activity">
    <reaction evidence="12">
        <text>L-threonyl-[protein] + ATP = O-phospho-L-threonyl-[protein] + ADP + H(+)</text>
        <dbReference type="Rhea" id="RHEA:46608"/>
        <dbReference type="Rhea" id="RHEA-COMP:11060"/>
        <dbReference type="Rhea" id="RHEA-COMP:11605"/>
        <dbReference type="ChEBI" id="CHEBI:15378"/>
        <dbReference type="ChEBI" id="CHEBI:30013"/>
        <dbReference type="ChEBI" id="CHEBI:30616"/>
        <dbReference type="ChEBI" id="CHEBI:61977"/>
        <dbReference type="ChEBI" id="CHEBI:456216"/>
        <dbReference type="EC" id="2.7.11.1"/>
    </reaction>
</comment>
<dbReference type="Proteomes" id="UP000241818">
    <property type="component" value="Unassembled WGS sequence"/>
</dbReference>
<proteinExistence type="predicted"/>
<evidence type="ECO:0000313" key="16">
    <source>
        <dbReference type="EMBL" id="PSS18317.1"/>
    </source>
</evidence>
<organism evidence="16 17">
    <name type="scientific">Amorphotheca resinae ATCC 22711</name>
    <dbReference type="NCBI Taxonomy" id="857342"/>
    <lineage>
        <taxon>Eukaryota</taxon>
        <taxon>Fungi</taxon>
        <taxon>Dikarya</taxon>
        <taxon>Ascomycota</taxon>
        <taxon>Pezizomycotina</taxon>
        <taxon>Leotiomycetes</taxon>
        <taxon>Helotiales</taxon>
        <taxon>Amorphothecaceae</taxon>
        <taxon>Amorphotheca</taxon>
    </lineage>
</organism>
<dbReference type="SUPFAM" id="SSF56112">
    <property type="entry name" value="Protein kinase-like (PK-like)"/>
    <property type="match status" value="1"/>
</dbReference>
<dbReference type="OrthoDB" id="4062651at2759"/>
<evidence type="ECO:0000256" key="3">
    <source>
        <dbReference type="ARBA" id="ARBA00012513"/>
    </source>
</evidence>
<keyword evidence="6" id="KW-0808">Transferase</keyword>
<evidence type="ECO:0000256" key="2">
    <source>
        <dbReference type="ARBA" id="ARBA00011534"/>
    </source>
</evidence>
<keyword evidence="17" id="KW-1185">Reference proteome</keyword>
<dbReference type="SMART" id="SM00220">
    <property type="entry name" value="S_TKc"/>
    <property type="match status" value="1"/>
</dbReference>
<feature type="chain" id="PRO_5015433053" description="EKC/KEOPS complex subunit BUD32" evidence="14">
    <location>
        <begin position="27"/>
        <end position="397"/>
    </location>
</feature>
<dbReference type="PANTHER" id="PTHR11042:SF91">
    <property type="entry name" value="EUKARYOTIC TRANSLATION INITIATION FACTOR 2-ALPHA KINASE"/>
    <property type="match status" value="1"/>
</dbReference>
<dbReference type="GO" id="GO:0005524">
    <property type="term" value="F:ATP binding"/>
    <property type="evidence" value="ECO:0007669"/>
    <property type="project" value="UniProtKB-KW"/>
</dbReference>
<evidence type="ECO:0000256" key="13">
    <source>
        <dbReference type="ARBA" id="ARBA00048679"/>
    </source>
</evidence>
<evidence type="ECO:0000256" key="14">
    <source>
        <dbReference type="SAM" id="SignalP"/>
    </source>
</evidence>
<dbReference type="GeneID" id="36576817"/>
<accession>A0A2T3B187</accession>
<dbReference type="GO" id="GO:0005634">
    <property type="term" value="C:nucleus"/>
    <property type="evidence" value="ECO:0007669"/>
    <property type="project" value="TreeGrafter"/>
</dbReference>
<dbReference type="EC" id="2.7.11.1" evidence="3"/>
<evidence type="ECO:0000256" key="8">
    <source>
        <dbReference type="ARBA" id="ARBA00022777"/>
    </source>
</evidence>
<evidence type="ECO:0000256" key="7">
    <source>
        <dbReference type="ARBA" id="ARBA00022741"/>
    </source>
</evidence>
<dbReference type="InterPro" id="IPR008266">
    <property type="entry name" value="Tyr_kinase_AS"/>
</dbReference>
<dbReference type="GO" id="GO:0004694">
    <property type="term" value="F:eukaryotic translation initiation factor 2alpha kinase activity"/>
    <property type="evidence" value="ECO:0007669"/>
    <property type="project" value="TreeGrafter"/>
</dbReference>
<evidence type="ECO:0000256" key="10">
    <source>
        <dbReference type="ARBA" id="ARBA00030980"/>
    </source>
</evidence>
<dbReference type="AlphaFoldDB" id="A0A2T3B187"/>
<evidence type="ECO:0000256" key="12">
    <source>
        <dbReference type="ARBA" id="ARBA00047899"/>
    </source>
</evidence>
<dbReference type="PANTHER" id="PTHR11042">
    <property type="entry name" value="EUKARYOTIC TRANSLATION INITIATION FACTOR 2-ALPHA KINASE EIF2-ALPHA KINASE -RELATED"/>
    <property type="match status" value="1"/>
</dbReference>
<evidence type="ECO:0000256" key="1">
    <source>
        <dbReference type="ARBA" id="ARBA00003747"/>
    </source>
</evidence>
<name>A0A2T3B187_AMORE</name>
<dbReference type="Pfam" id="PF00069">
    <property type="entry name" value="Pkinase"/>
    <property type="match status" value="1"/>
</dbReference>
<evidence type="ECO:0000256" key="9">
    <source>
        <dbReference type="ARBA" id="ARBA00022840"/>
    </source>
</evidence>
<feature type="domain" description="Protein kinase" evidence="15">
    <location>
        <begin position="104"/>
        <end position="397"/>
    </location>
</feature>
<evidence type="ECO:0000256" key="5">
    <source>
        <dbReference type="ARBA" id="ARBA00019973"/>
    </source>
</evidence>
<dbReference type="STRING" id="857342.A0A2T3B187"/>
<evidence type="ECO:0000256" key="11">
    <source>
        <dbReference type="ARBA" id="ARBA00033194"/>
    </source>
</evidence>
<comment type="subunit">
    <text evidence="2">Component of the EKC/KEOPS complex composed of at least BUD32, CGI121, GON7, KAE1 and PCC1; the whole complex dimerizes.</text>
</comment>
<dbReference type="RefSeq" id="XP_024720669.1">
    <property type="nucleotide sequence ID" value="XM_024868736.1"/>
</dbReference>
<keyword evidence="8" id="KW-0418">Kinase</keyword>
<reference evidence="16 17" key="1">
    <citation type="journal article" date="2018" name="New Phytol.">
        <title>Comparative genomics and transcriptomics depict ericoid mycorrhizal fungi as versatile saprotrophs and plant mutualists.</title>
        <authorList>
            <person name="Martino E."/>
            <person name="Morin E."/>
            <person name="Grelet G.A."/>
            <person name="Kuo A."/>
            <person name="Kohler A."/>
            <person name="Daghino S."/>
            <person name="Barry K.W."/>
            <person name="Cichocki N."/>
            <person name="Clum A."/>
            <person name="Dockter R.B."/>
            <person name="Hainaut M."/>
            <person name="Kuo R.C."/>
            <person name="LaButti K."/>
            <person name="Lindahl B.D."/>
            <person name="Lindquist E.A."/>
            <person name="Lipzen A."/>
            <person name="Khouja H.R."/>
            <person name="Magnuson J."/>
            <person name="Murat C."/>
            <person name="Ohm R.A."/>
            <person name="Singer S.W."/>
            <person name="Spatafora J.W."/>
            <person name="Wang M."/>
            <person name="Veneault-Fourrey C."/>
            <person name="Henrissat B."/>
            <person name="Grigoriev I.V."/>
            <person name="Martin F.M."/>
            <person name="Perotto S."/>
        </authorList>
    </citation>
    <scope>NUCLEOTIDE SEQUENCE [LARGE SCALE GENOMIC DNA]</scope>
    <source>
        <strain evidence="16 17">ATCC 22711</strain>
    </source>
</reference>
<dbReference type="GO" id="GO:0005737">
    <property type="term" value="C:cytoplasm"/>
    <property type="evidence" value="ECO:0007669"/>
    <property type="project" value="TreeGrafter"/>
</dbReference>
<keyword evidence="14" id="KW-0732">Signal</keyword>
<dbReference type="Gene3D" id="1.10.510.10">
    <property type="entry name" value="Transferase(Phosphotransferase) domain 1"/>
    <property type="match status" value="1"/>
</dbReference>
<evidence type="ECO:0000256" key="6">
    <source>
        <dbReference type="ARBA" id="ARBA00022679"/>
    </source>
</evidence>
<sequence>MFVTNVIRWVSGTWLWTLLRYWPSSGLPFRIWTPILPSREPSQEQDIESNALALAIAHPEGEHCCRIQNDERTASEGSRLAEDFLPPTEIFDTSRTPNIPFWSLKPYDFIAEGATAHVYGINSAIVLKVPICYNNPDTNDITDHAAGIESLKHEKAIYDILDEQKFKHPNILCCILSIPEGIFLERLATTLEFRNRNRKNEPVNENTMMRWIKQLVSAEAYLEELGYVHGDLRPANILLTNQDHLKLCDFDASVRPGERLLTASPGFSQVSDLKTYQPCIASCSTEQLAIGSCIFTIGTGTEPLEDAVDQVRRFYYNDFPSTNGMIFGEVIRNCWGKKFRSIAELERVTNANLSTAFQDTNTPAMDNQELNLRLQECEEFLHANTVVEQTRDVFEHT</sequence>
<dbReference type="InterPro" id="IPR050339">
    <property type="entry name" value="CC_SR_Kinase"/>
</dbReference>
<evidence type="ECO:0000256" key="4">
    <source>
        <dbReference type="ARBA" id="ARBA00013948"/>
    </source>
</evidence>
<dbReference type="EMBL" id="KZ679011">
    <property type="protein sequence ID" value="PSS18317.1"/>
    <property type="molecule type" value="Genomic_DNA"/>
</dbReference>
<dbReference type="InParanoid" id="A0A2T3B187"/>
<evidence type="ECO:0000313" key="17">
    <source>
        <dbReference type="Proteomes" id="UP000241818"/>
    </source>
</evidence>
<dbReference type="PROSITE" id="PS50011">
    <property type="entry name" value="PROTEIN_KINASE_DOM"/>
    <property type="match status" value="1"/>
</dbReference>
<dbReference type="InterPro" id="IPR000719">
    <property type="entry name" value="Prot_kinase_dom"/>
</dbReference>
<gene>
    <name evidence="16" type="ORF">M430DRAFT_58524</name>
</gene>